<dbReference type="PANTHER" id="PTHR43618">
    <property type="entry name" value="7-ALPHA-HYDROXYSTEROID DEHYDROGENASE"/>
    <property type="match status" value="1"/>
</dbReference>
<dbReference type="Proteomes" id="UP000549617">
    <property type="component" value="Unassembled WGS sequence"/>
</dbReference>
<evidence type="ECO:0000313" key="7">
    <source>
        <dbReference type="Proteomes" id="UP000549617"/>
    </source>
</evidence>
<evidence type="ECO:0000313" key="6">
    <source>
        <dbReference type="EMBL" id="MBB5686364.1"/>
    </source>
</evidence>
<comment type="caution">
    <text evidence="6">The sequence shown here is derived from an EMBL/GenBank/DDBJ whole genome shotgun (WGS) entry which is preliminary data.</text>
</comment>
<dbReference type="AlphaFoldDB" id="A0A7W9AIY7"/>
<comment type="similarity">
    <text evidence="1 5">Belongs to the short-chain dehydrogenases/reductases (SDR) family.</text>
</comment>
<reference evidence="6 7" key="1">
    <citation type="submission" date="2020-08" db="EMBL/GenBank/DDBJ databases">
        <title>Genomic Encyclopedia of Type Strains, Phase IV (KMG-IV): sequencing the most valuable type-strain genomes for metagenomic binning, comparative biology and taxonomic classification.</title>
        <authorList>
            <person name="Goeker M."/>
        </authorList>
    </citation>
    <scope>NUCLEOTIDE SEQUENCE [LARGE SCALE GENOMIC DNA]</scope>
    <source>
        <strain evidence="6 7">DSM 25079</strain>
    </source>
</reference>
<proteinExistence type="inferred from homology"/>
<protein>
    <submittedName>
        <fullName evidence="6">NAD(P)-dependent dehydrogenase (Short-subunit alcohol dehydrogenase family)</fullName>
    </submittedName>
</protein>
<dbReference type="InterPro" id="IPR052178">
    <property type="entry name" value="Sec_Metab_Biosynth_SDR"/>
</dbReference>
<accession>A0A7W9AIY7</accession>
<gene>
    <name evidence="6" type="ORF">FHS49_002388</name>
</gene>
<evidence type="ECO:0000256" key="5">
    <source>
        <dbReference type="RuleBase" id="RU000363"/>
    </source>
</evidence>
<evidence type="ECO:0000256" key="1">
    <source>
        <dbReference type="ARBA" id="ARBA00006484"/>
    </source>
</evidence>
<dbReference type="EMBL" id="JACIJC010000004">
    <property type="protein sequence ID" value="MBB5686364.1"/>
    <property type="molecule type" value="Genomic_DNA"/>
</dbReference>
<dbReference type="FunFam" id="3.40.50.720:FF:000084">
    <property type="entry name" value="Short-chain dehydrogenase reductase"/>
    <property type="match status" value="1"/>
</dbReference>
<keyword evidence="2" id="KW-0521">NADP</keyword>
<dbReference type="RefSeq" id="WP_184018744.1">
    <property type="nucleotide sequence ID" value="NZ_JACIJC010000004.1"/>
</dbReference>
<organism evidence="6 7">
    <name type="scientific">Sphingobium boeckii</name>
    <dbReference type="NCBI Taxonomy" id="1082345"/>
    <lineage>
        <taxon>Bacteria</taxon>
        <taxon>Pseudomonadati</taxon>
        <taxon>Pseudomonadota</taxon>
        <taxon>Alphaproteobacteria</taxon>
        <taxon>Sphingomonadales</taxon>
        <taxon>Sphingomonadaceae</taxon>
        <taxon>Sphingobium</taxon>
    </lineage>
</organism>
<sequence length="312" mass="33258">MAADPATIASIRFAMLILSALRPKHDAGAAESLTGNDPDTAIARRKGNRRMNEGFFESLFGLSGRTAVVTGGSAGIGKMISRALIAAGAEVWIVARNAERAQRAAAELDGGRGVCHAIAADVTSAADIERLRATLAGSMNRLDILVNNAGLSRNAAFGAFPAEIWDQELDINLKAPFMIIQALHPLLRRTAADHIPAQILNIGSAAGFTIHCEESFSYYPSKIALHHLSRILARRFKQDRIQVNVIAPGYFETEMMDGFAPDEAGKAILLREVPAGRFGGFEDIGGLSLAIIANSYLNGAVIPLDGGYLLDH</sequence>
<dbReference type="PRINTS" id="PR00080">
    <property type="entry name" value="SDRFAMILY"/>
</dbReference>
<keyword evidence="7" id="KW-1185">Reference proteome</keyword>
<evidence type="ECO:0000256" key="2">
    <source>
        <dbReference type="ARBA" id="ARBA00022857"/>
    </source>
</evidence>
<dbReference type="InterPro" id="IPR036291">
    <property type="entry name" value="NAD(P)-bd_dom_sf"/>
</dbReference>
<comment type="catalytic activity">
    <reaction evidence="4">
        <text>2,5-dichlorocyclohexa-2,5-dien-1,4-diol + NAD(+) = 2,5-dichlorohydroquinone + NADH + H(+)</text>
        <dbReference type="Rhea" id="RHEA:15741"/>
        <dbReference type="ChEBI" id="CHEBI:15378"/>
        <dbReference type="ChEBI" id="CHEBI:27545"/>
        <dbReference type="ChEBI" id="CHEBI:28975"/>
        <dbReference type="ChEBI" id="CHEBI:57540"/>
        <dbReference type="ChEBI" id="CHEBI:57945"/>
    </reaction>
</comment>
<dbReference type="Pfam" id="PF00106">
    <property type="entry name" value="adh_short"/>
    <property type="match status" value="1"/>
</dbReference>
<evidence type="ECO:0000256" key="4">
    <source>
        <dbReference type="ARBA" id="ARBA00051383"/>
    </source>
</evidence>
<keyword evidence="3" id="KW-0560">Oxidoreductase</keyword>
<evidence type="ECO:0000256" key="3">
    <source>
        <dbReference type="ARBA" id="ARBA00023002"/>
    </source>
</evidence>
<dbReference type="InterPro" id="IPR002347">
    <property type="entry name" value="SDR_fam"/>
</dbReference>
<dbReference type="Gene3D" id="3.40.50.720">
    <property type="entry name" value="NAD(P)-binding Rossmann-like Domain"/>
    <property type="match status" value="1"/>
</dbReference>
<dbReference type="PRINTS" id="PR00081">
    <property type="entry name" value="GDHRDH"/>
</dbReference>
<dbReference type="SUPFAM" id="SSF51735">
    <property type="entry name" value="NAD(P)-binding Rossmann-fold domains"/>
    <property type="match status" value="1"/>
</dbReference>
<dbReference type="GO" id="GO:0008709">
    <property type="term" value="F:cholate 7-alpha-dehydrogenase (NAD+) activity"/>
    <property type="evidence" value="ECO:0007669"/>
    <property type="project" value="TreeGrafter"/>
</dbReference>
<dbReference type="PANTHER" id="PTHR43618:SF8">
    <property type="entry name" value="7ALPHA-HYDROXYSTEROID DEHYDROGENASE"/>
    <property type="match status" value="1"/>
</dbReference>
<dbReference type="GO" id="GO:0005829">
    <property type="term" value="C:cytosol"/>
    <property type="evidence" value="ECO:0007669"/>
    <property type="project" value="TreeGrafter"/>
</dbReference>
<name>A0A7W9AIY7_9SPHN</name>